<evidence type="ECO:0000256" key="1">
    <source>
        <dbReference type="SAM" id="MobiDB-lite"/>
    </source>
</evidence>
<evidence type="ECO:0000313" key="3">
    <source>
        <dbReference type="Proteomes" id="UP000815325"/>
    </source>
</evidence>
<evidence type="ECO:0000313" key="2">
    <source>
        <dbReference type="EMBL" id="KAF5828310.1"/>
    </source>
</evidence>
<accession>A0ABQ7G118</accession>
<name>A0ABQ7G118_DUNSA</name>
<protein>
    <submittedName>
        <fullName evidence="2">Uncharacterized protein</fullName>
    </submittedName>
</protein>
<feature type="region of interest" description="Disordered" evidence="1">
    <location>
        <begin position="30"/>
        <end position="97"/>
    </location>
</feature>
<proteinExistence type="predicted"/>
<keyword evidence="3" id="KW-1185">Reference proteome</keyword>
<dbReference type="Proteomes" id="UP000815325">
    <property type="component" value="Unassembled WGS sequence"/>
</dbReference>
<organism evidence="2 3">
    <name type="scientific">Dunaliella salina</name>
    <name type="common">Green alga</name>
    <name type="synonym">Protococcus salinus</name>
    <dbReference type="NCBI Taxonomy" id="3046"/>
    <lineage>
        <taxon>Eukaryota</taxon>
        <taxon>Viridiplantae</taxon>
        <taxon>Chlorophyta</taxon>
        <taxon>core chlorophytes</taxon>
        <taxon>Chlorophyceae</taxon>
        <taxon>CS clade</taxon>
        <taxon>Chlamydomonadales</taxon>
        <taxon>Dunaliellaceae</taxon>
        <taxon>Dunaliella</taxon>
    </lineage>
</organism>
<comment type="caution">
    <text evidence="2">The sequence shown here is derived from an EMBL/GenBank/DDBJ whole genome shotgun (WGS) entry which is preliminary data.</text>
</comment>
<reference evidence="2" key="1">
    <citation type="submission" date="2017-08" db="EMBL/GenBank/DDBJ databases">
        <authorList>
            <person name="Polle J.E."/>
            <person name="Barry K."/>
            <person name="Cushman J."/>
            <person name="Schmutz J."/>
            <person name="Tran D."/>
            <person name="Hathwaick L.T."/>
            <person name="Yim W.C."/>
            <person name="Jenkins J."/>
            <person name="Mckie-Krisberg Z.M."/>
            <person name="Prochnik S."/>
            <person name="Lindquist E."/>
            <person name="Dockter R.B."/>
            <person name="Adam C."/>
            <person name="Molina H."/>
            <person name="Bunkerborg J."/>
            <person name="Jin E."/>
            <person name="Buchheim M."/>
            <person name="Magnuson J."/>
        </authorList>
    </citation>
    <scope>NUCLEOTIDE SEQUENCE</scope>
    <source>
        <strain evidence="2">CCAP 19/18</strain>
    </source>
</reference>
<sequence length="134" mass="14747">MYDDKDVREAKNLERMKNEAEIRAKAWVKQQAQLRAGRDQAPMQGAEAGDSAAGNFGIEADVSASQDQYGGGKEGPRPGVRERREALATRKDDPVMHIEARHAQVEAQVRGMVEDALLARGVDAYNAYKYDEGA</sequence>
<gene>
    <name evidence="2" type="ORF">DUNSADRAFT_17794</name>
</gene>
<dbReference type="EMBL" id="MU070324">
    <property type="protein sequence ID" value="KAF5828310.1"/>
    <property type="molecule type" value="Genomic_DNA"/>
</dbReference>
<feature type="compositionally biased region" description="Basic and acidic residues" evidence="1">
    <location>
        <begin position="74"/>
        <end position="97"/>
    </location>
</feature>